<gene>
    <name evidence="1" type="ordered locus">Cphy_3236</name>
</gene>
<evidence type="ECO:0000313" key="2">
    <source>
        <dbReference type="Proteomes" id="UP000000370"/>
    </source>
</evidence>
<organism evidence="1 2">
    <name type="scientific">Lachnoclostridium phytofermentans (strain ATCC 700394 / DSM 18823 / ISDg)</name>
    <name type="common">Clostridium phytofermentans</name>
    <dbReference type="NCBI Taxonomy" id="357809"/>
    <lineage>
        <taxon>Bacteria</taxon>
        <taxon>Bacillati</taxon>
        <taxon>Bacillota</taxon>
        <taxon>Clostridia</taxon>
        <taxon>Lachnospirales</taxon>
        <taxon>Lachnospiraceae</taxon>
    </lineage>
</organism>
<dbReference type="HOGENOM" id="CLU_1174019_0_0_9"/>
<sequence>MITSSDIDYLETKLIKQGGKVLESPLRDLAEWINKEFNVNVINIHYDYIQNERPRLGIILEFKTYERIFYSDNYNYDHKKQLAISEKFSEILTLNDNKSKANFLFKWLKKESSMKYDTKDIFVSFNSFEPIAREEANNRIPEEKIQKLKNKLNEDLWLISRCFSSTTFFFYTDDQVKEHSKDGSLDIFKEAYFNLLKPYDEFDYINKENFCIYIDSKENFDKNFKSNWYYYYK</sequence>
<name>A9KRU6_LACP7</name>
<dbReference type="RefSeq" id="WP_012201240.1">
    <property type="nucleotide sequence ID" value="NC_010001.1"/>
</dbReference>
<dbReference type="KEGG" id="cpy:Cphy_3236"/>
<dbReference type="eggNOG" id="ENOG50323EW">
    <property type="taxonomic scope" value="Bacteria"/>
</dbReference>
<keyword evidence="2" id="KW-1185">Reference proteome</keyword>
<accession>A9KRU6</accession>
<reference evidence="2" key="1">
    <citation type="submission" date="2007-11" db="EMBL/GenBank/DDBJ databases">
        <title>Complete genome sequence of Clostridium phytofermentans ISDg.</title>
        <authorList>
            <person name="Leschine S.B."/>
            <person name="Warnick T.A."/>
            <person name="Blanchard J.L."/>
            <person name="Schnell D.J."/>
            <person name="Petit E.L."/>
            <person name="LaTouf W.G."/>
            <person name="Copeland A."/>
            <person name="Lucas S."/>
            <person name="Lapidus A."/>
            <person name="Barry K."/>
            <person name="Glavina del Rio T."/>
            <person name="Dalin E."/>
            <person name="Tice H."/>
            <person name="Pitluck S."/>
            <person name="Kiss H."/>
            <person name="Brettin T."/>
            <person name="Bruce D."/>
            <person name="Detter J.C."/>
            <person name="Han C."/>
            <person name="Kuske C."/>
            <person name="Schmutz J."/>
            <person name="Larimer F."/>
            <person name="Land M."/>
            <person name="Hauser L."/>
            <person name="Kyrpides N."/>
            <person name="Kim E.A."/>
            <person name="Richardson P."/>
        </authorList>
    </citation>
    <scope>NUCLEOTIDE SEQUENCE [LARGE SCALE GENOMIC DNA]</scope>
    <source>
        <strain evidence="2">ATCC 700394 / DSM 18823 / ISDg</strain>
    </source>
</reference>
<proteinExistence type="predicted"/>
<dbReference type="AlphaFoldDB" id="A9KRU6"/>
<dbReference type="EMBL" id="CP000885">
    <property type="protein sequence ID" value="ABX43590.1"/>
    <property type="molecule type" value="Genomic_DNA"/>
</dbReference>
<dbReference type="OrthoDB" id="345849at2"/>
<protein>
    <submittedName>
        <fullName evidence="1">Uncharacterized protein</fullName>
    </submittedName>
</protein>
<dbReference type="Proteomes" id="UP000000370">
    <property type="component" value="Chromosome"/>
</dbReference>
<evidence type="ECO:0000313" key="1">
    <source>
        <dbReference type="EMBL" id="ABX43590.1"/>
    </source>
</evidence>